<name>A0A1M6M8B4_9FIRM</name>
<feature type="domain" description="ABC transporter" evidence="5">
    <location>
        <begin position="6"/>
        <end position="245"/>
    </location>
</feature>
<dbReference type="RefSeq" id="WP_073273322.1">
    <property type="nucleotide sequence ID" value="NZ_FRAC01000007.1"/>
</dbReference>
<keyword evidence="7" id="KW-1185">Reference proteome</keyword>
<dbReference type="Gene3D" id="3.40.50.300">
    <property type="entry name" value="P-loop containing nucleotide triphosphate hydrolases"/>
    <property type="match status" value="1"/>
</dbReference>
<dbReference type="PROSITE" id="PS50893">
    <property type="entry name" value="ABC_TRANSPORTER_2"/>
    <property type="match status" value="1"/>
</dbReference>
<evidence type="ECO:0000256" key="3">
    <source>
        <dbReference type="ARBA" id="ARBA00022741"/>
    </source>
</evidence>
<protein>
    <submittedName>
        <fullName evidence="6">Putative ABC transport system ATP-binding protein</fullName>
    </submittedName>
</protein>
<dbReference type="Pfam" id="PF00005">
    <property type="entry name" value="ABC_tran"/>
    <property type="match status" value="1"/>
</dbReference>
<dbReference type="InterPro" id="IPR017911">
    <property type="entry name" value="MacB-like_ATP-bd"/>
</dbReference>
<keyword evidence="2" id="KW-0813">Transport</keyword>
<dbReference type="InterPro" id="IPR003439">
    <property type="entry name" value="ABC_transporter-like_ATP-bd"/>
</dbReference>
<dbReference type="GO" id="GO:0016887">
    <property type="term" value="F:ATP hydrolysis activity"/>
    <property type="evidence" value="ECO:0007669"/>
    <property type="project" value="InterPro"/>
</dbReference>
<comment type="similarity">
    <text evidence="1">Belongs to the ABC transporter superfamily.</text>
</comment>
<dbReference type="STRING" id="1121322.SAMN02745136_00886"/>
<dbReference type="AlphaFoldDB" id="A0A1M6M8B4"/>
<accession>A0A1M6M8B4</accession>
<dbReference type="InterPro" id="IPR027417">
    <property type="entry name" value="P-loop_NTPase"/>
</dbReference>
<dbReference type="InterPro" id="IPR003593">
    <property type="entry name" value="AAA+_ATPase"/>
</dbReference>
<evidence type="ECO:0000259" key="5">
    <source>
        <dbReference type="PROSITE" id="PS50893"/>
    </source>
</evidence>
<sequence length="253" mass="28480">MNKPILQTKQLCKTFSSDGQQQHVLTNLDIDIYEGDFTIIMGSSGSGKTTLLYALSGMDTPTLGKIIFRGTQLQDLNSDALAAFRKKHCGFVFQSIYLLENMSILDNVLTAGYLVNNNKSEIIKRAKELFLQVGLREEIWRKFPSQLSGGEKQRAALIRSLINRPDILFADEPTGALNSSSGKNVLDILTDINHRGQSIIMVTHDIKAAVRADRIIYLMDGKVCGEILLEKYTEADVEHRTKKVRDFLRENNW</sequence>
<dbReference type="CDD" id="cd03255">
    <property type="entry name" value="ABC_MJ0796_LolCDE_FtsE"/>
    <property type="match status" value="1"/>
</dbReference>
<dbReference type="EMBL" id="FRAC01000007">
    <property type="protein sequence ID" value="SHJ79503.1"/>
    <property type="molecule type" value="Genomic_DNA"/>
</dbReference>
<dbReference type="PROSITE" id="PS00211">
    <property type="entry name" value="ABC_TRANSPORTER_1"/>
    <property type="match status" value="1"/>
</dbReference>
<evidence type="ECO:0000256" key="2">
    <source>
        <dbReference type="ARBA" id="ARBA00022448"/>
    </source>
</evidence>
<evidence type="ECO:0000256" key="4">
    <source>
        <dbReference type="ARBA" id="ARBA00022840"/>
    </source>
</evidence>
<proteinExistence type="inferred from homology"/>
<dbReference type="InterPro" id="IPR017871">
    <property type="entry name" value="ABC_transporter-like_CS"/>
</dbReference>
<keyword evidence="3" id="KW-0547">Nucleotide-binding</keyword>
<dbReference type="Proteomes" id="UP000184386">
    <property type="component" value="Unassembled WGS sequence"/>
</dbReference>
<keyword evidence="4 6" id="KW-0067">ATP-binding</keyword>
<dbReference type="SUPFAM" id="SSF52540">
    <property type="entry name" value="P-loop containing nucleoside triphosphate hydrolases"/>
    <property type="match status" value="1"/>
</dbReference>
<reference evidence="6 7" key="1">
    <citation type="submission" date="2016-11" db="EMBL/GenBank/DDBJ databases">
        <authorList>
            <person name="Jaros S."/>
            <person name="Januszkiewicz K."/>
            <person name="Wedrychowicz H."/>
        </authorList>
    </citation>
    <scope>NUCLEOTIDE SEQUENCE [LARGE SCALE GENOMIC DNA]</scope>
    <source>
        <strain evidence="6 7">DSM 15929</strain>
    </source>
</reference>
<dbReference type="SMART" id="SM00382">
    <property type="entry name" value="AAA"/>
    <property type="match status" value="1"/>
</dbReference>
<evidence type="ECO:0000313" key="6">
    <source>
        <dbReference type="EMBL" id="SHJ79503.1"/>
    </source>
</evidence>
<dbReference type="PANTHER" id="PTHR42798:SF7">
    <property type="entry name" value="ALPHA-D-RIBOSE 1-METHYLPHOSPHONATE 5-TRIPHOSPHATE SYNTHASE SUBUNIT PHNL"/>
    <property type="match status" value="1"/>
</dbReference>
<dbReference type="GO" id="GO:0005524">
    <property type="term" value="F:ATP binding"/>
    <property type="evidence" value="ECO:0007669"/>
    <property type="project" value="UniProtKB-KW"/>
</dbReference>
<evidence type="ECO:0000313" key="7">
    <source>
        <dbReference type="Proteomes" id="UP000184386"/>
    </source>
</evidence>
<dbReference type="OrthoDB" id="9802264at2"/>
<evidence type="ECO:0000256" key="1">
    <source>
        <dbReference type="ARBA" id="ARBA00005417"/>
    </source>
</evidence>
<gene>
    <name evidence="6" type="ORF">SAMN02745136_00886</name>
</gene>
<organism evidence="6 7">
    <name type="scientific">Anaerocolumna jejuensis DSM 15929</name>
    <dbReference type="NCBI Taxonomy" id="1121322"/>
    <lineage>
        <taxon>Bacteria</taxon>
        <taxon>Bacillati</taxon>
        <taxon>Bacillota</taxon>
        <taxon>Clostridia</taxon>
        <taxon>Lachnospirales</taxon>
        <taxon>Lachnospiraceae</taxon>
        <taxon>Anaerocolumna</taxon>
    </lineage>
</organism>
<dbReference type="PANTHER" id="PTHR42798">
    <property type="entry name" value="LIPOPROTEIN-RELEASING SYSTEM ATP-BINDING PROTEIN LOLD"/>
    <property type="match status" value="1"/>
</dbReference>